<gene>
    <name evidence="1" type="ORF">IAC87_03545</name>
</gene>
<dbReference type="InterPro" id="IPR042081">
    <property type="entry name" value="RNA_2'-PTrans_C"/>
</dbReference>
<accession>A0A9D9IZN3</accession>
<dbReference type="SUPFAM" id="SSF56399">
    <property type="entry name" value="ADP-ribosylation"/>
    <property type="match status" value="1"/>
</dbReference>
<organism evidence="1 2">
    <name type="scientific">Candidatus Merdivivens faecigallinarum</name>
    <dbReference type="NCBI Taxonomy" id="2840871"/>
    <lineage>
        <taxon>Bacteria</taxon>
        <taxon>Pseudomonadati</taxon>
        <taxon>Bacteroidota</taxon>
        <taxon>Bacteroidia</taxon>
        <taxon>Bacteroidales</taxon>
        <taxon>Muribaculaceae</taxon>
        <taxon>Muribaculaceae incertae sedis</taxon>
        <taxon>Candidatus Merdivivens</taxon>
    </lineage>
</organism>
<evidence type="ECO:0000313" key="1">
    <source>
        <dbReference type="EMBL" id="MBO8481602.1"/>
    </source>
</evidence>
<name>A0A9D9IZN3_9BACT</name>
<protein>
    <submittedName>
        <fullName evidence="1">Uncharacterized protein</fullName>
    </submittedName>
</protein>
<dbReference type="Proteomes" id="UP000823772">
    <property type="component" value="Unassembled WGS sequence"/>
</dbReference>
<dbReference type="EMBL" id="JADILY010000079">
    <property type="protein sequence ID" value="MBO8481602.1"/>
    <property type="molecule type" value="Genomic_DNA"/>
</dbReference>
<comment type="caution">
    <text evidence="1">The sequence shown here is derived from an EMBL/GenBank/DDBJ whole genome shotgun (WGS) entry which is preliminary data.</text>
</comment>
<evidence type="ECO:0000313" key="2">
    <source>
        <dbReference type="Proteomes" id="UP000823772"/>
    </source>
</evidence>
<dbReference type="Gene3D" id="3.20.170.30">
    <property type="match status" value="1"/>
</dbReference>
<reference evidence="1" key="1">
    <citation type="submission" date="2020-10" db="EMBL/GenBank/DDBJ databases">
        <authorList>
            <person name="Gilroy R."/>
        </authorList>
    </citation>
    <scope>NUCLEOTIDE SEQUENCE</scope>
    <source>
        <strain evidence="1">B3-2255</strain>
    </source>
</reference>
<dbReference type="AlphaFoldDB" id="A0A9D9IZN3"/>
<reference evidence="1" key="2">
    <citation type="journal article" date="2021" name="PeerJ">
        <title>Extensive microbial diversity within the chicken gut microbiome revealed by metagenomics and culture.</title>
        <authorList>
            <person name="Gilroy R."/>
            <person name="Ravi A."/>
            <person name="Getino M."/>
            <person name="Pursley I."/>
            <person name="Horton D.L."/>
            <person name="Alikhan N.F."/>
            <person name="Baker D."/>
            <person name="Gharbi K."/>
            <person name="Hall N."/>
            <person name="Watson M."/>
            <person name="Adriaenssens E.M."/>
            <person name="Foster-Nyarko E."/>
            <person name="Jarju S."/>
            <person name="Secka A."/>
            <person name="Antonio M."/>
            <person name="Oren A."/>
            <person name="Chaudhuri R.R."/>
            <person name="La Ragione R."/>
            <person name="Hildebrand F."/>
            <person name="Pallen M.J."/>
        </authorList>
    </citation>
    <scope>NUCLEOTIDE SEQUENCE</scope>
    <source>
        <strain evidence="1">B3-2255</strain>
    </source>
</reference>
<proteinExistence type="predicted"/>
<sequence>MNATMRISSNETKNSHDLSYLLRHDRTYTFETGARHGAPVTLRVKALEMFNAGYEFYNPAKGIWLVKEVPRKFIDSYCYPSDSLGEKSLNRKLIKVVCDSDVVVSELKRDNTVSPLCDIVNLKDTSLSIHTLEEYFSAQIYIIAITDKRNCNDDYVRQIVKLKEYTNDIILIAPGIIGEVTSIQATTTNEIHSILFSLCLLLGHNQPMRLGLKDITTFLFATNGELKVVQAALDTDFDTTGLCETLKTELTDKHESFKSCIIHVSLPDGHQADMRRIMEQNNFLGNFIFSMIPGIQCYPCTSVNMSGDRNIHISILLH</sequence>